<feature type="domain" description="Mechanosensitive ion channel MscS C-terminal" evidence="9">
    <location>
        <begin position="182"/>
        <end position="261"/>
    </location>
</feature>
<comment type="caution">
    <text evidence="10">The sequence shown here is derived from an EMBL/GenBank/DDBJ whole genome shotgun (WGS) entry which is preliminary data.</text>
</comment>
<keyword evidence="5 7" id="KW-1133">Transmembrane helix</keyword>
<accession>A0AAE3KUW6</accession>
<sequence length="277" mass="29662">MEVKNLNFVHLIDRFTEMLVDYSPRVLMAIFTLIIGFWVANRVSKLFHKSLMSKNLDPTIVPFIGSFISILIKVLVIVSVATKFGIETTSFVAMIGGAGLAVGLALQGSLSHFASGILILIFKPYKVGDTITAGGQTGKVLEILILQTILKTSDNYKVIIPNGAIMSGTIINLSGLGAVKVGLNFTIAGNSDTEKVRNVVKNVAYTCELVHKTPEVTVTLDTSDLGATKIDIKATCDAADTNSVKDFLYEAIKIAFDKNGIVGPAGPFDHLTSLAVK</sequence>
<dbReference type="GO" id="GO:0008381">
    <property type="term" value="F:mechanosensitive monoatomic ion channel activity"/>
    <property type="evidence" value="ECO:0007669"/>
    <property type="project" value="InterPro"/>
</dbReference>
<dbReference type="GO" id="GO:0005886">
    <property type="term" value="C:plasma membrane"/>
    <property type="evidence" value="ECO:0007669"/>
    <property type="project" value="UniProtKB-SubCell"/>
</dbReference>
<reference evidence="10 11" key="1">
    <citation type="submission" date="2018-11" db="EMBL/GenBank/DDBJ databases">
        <title>Novel bacteria species description.</title>
        <authorList>
            <person name="Han J.-H."/>
        </authorList>
    </citation>
    <scope>NUCLEOTIDE SEQUENCE [LARGE SCALE GENOMIC DNA]</scope>
    <source>
        <strain evidence="10 11">KCTC23259</strain>
    </source>
</reference>
<organism evidence="10 11">
    <name type="scientific">Lacihabitans soyangensis</name>
    <dbReference type="NCBI Taxonomy" id="869394"/>
    <lineage>
        <taxon>Bacteria</taxon>
        <taxon>Pseudomonadati</taxon>
        <taxon>Bacteroidota</taxon>
        <taxon>Cytophagia</taxon>
        <taxon>Cytophagales</taxon>
        <taxon>Leadbetterellaceae</taxon>
        <taxon>Lacihabitans</taxon>
    </lineage>
</organism>
<keyword evidence="11" id="KW-1185">Reference proteome</keyword>
<keyword evidence="3" id="KW-1003">Cell membrane</keyword>
<dbReference type="Pfam" id="PF21082">
    <property type="entry name" value="MS_channel_3rd"/>
    <property type="match status" value="1"/>
</dbReference>
<dbReference type="SUPFAM" id="SSF50182">
    <property type="entry name" value="Sm-like ribonucleoproteins"/>
    <property type="match status" value="1"/>
</dbReference>
<dbReference type="InterPro" id="IPR008910">
    <property type="entry name" value="MSC_TM_helix"/>
</dbReference>
<dbReference type="PANTHER" id="PTHR30221">
    <property type="entry name" value="SMALL-CONDUCTANCE MECHANOSENSITIVE CHANNEL"/>
    <property type="match status" value="1"/>
</dbReference>
<evidence type="ECO:0000256" key="6">
    <source>
        <dbReference type="ARBA" id="ARBA00023136"/>
    </source>
</evidence>
<dbReference type="InterPro" id="IPR010920">
    <property type="entry name" value="LSM_dom_sf"/>
</dbReference>
<feature type="transmembrane region" description="Helical" evidence="7">
    <location>
        <begin position="60"/>
        <end position="81"/>
    </location>
</feature>
<evidence type="ECO:0000256" key="7">
    <source>
        <dbReference type="SAM" id="Phobius"/>
    </source>
</evidence>
<evidence type="ECO:0000256" key="4">
    <source>
        <dbReference type="ARBA" id="ARBA00022692"/>
    </source>
</evidence>
<dbReference type="Gene3D" id="3.30.70.100">
    <property type="match status" value="1"/>
</dbReference>
<dbReference type="InterPro" id="IPR006685">
    <property type="entry name" value="MscS_channel_2nd"/>
</dbReference>
<comment type="subcellular location">
    <subcellularLocation>
        <location evidence="1">Cell membrane</location>
        <topology evidence="1">Multi-pass membrane protein</topology>
    </subcellularLocation>
</comment>
<dbReference type="InterPro" id="IPR011066">
    <property type="entry name" value="MscS_channel_C_sf"/>
</dbReference>
<dbReference type="Pfam" id="PF00924">
    <property type="entry name" value="MS_channel_2nd"/>
    <property type="match status" value="1"/>
</dbReference>
<dbReference type="InterPro" id="IPR011014">
    <property type="entry name" value="MscS_channel_TM-2"/>
</dbReference>
<evidence type="ECO:0000256" key="1">
    <source>
        <dbReference type="ARBA" id="ARBA00004651"/>
    </source>
</evidence>
<dbReference type="Gene3D" id="2.30.30.60">
    <property type="match status" value="1"/>
</dbReference>
<gene>
    <name evidence="10" type="ORF">EGI31_20815</name>
</gene>
<evidence type="ECO:0000313" key="10">
    <source>
        <dbReference type="EMBL" id="MCP9765384.1"/>
    </source>
</evidence>
<evidence type="ECO:0000259" key="9">
    <source>
        <dbReference type="Pfam" id="PF21082"/>
    </source>
</evidence>
<protein>
    <submittedName>
        <fullName evidence="10">Mechanosensitive ion channel family protein</fullName>
    </submittedName>
</protein>
<dbReference type="InterPro" id="IPR023408">
    <property type="entry name" value="MscS_beta-dom_sf"/>
</dbReference>
<proteinExistence type="inferred from homology"/>
<dbReference type="AlphaFoldDB" id="A0AAE3KUW6"/>
<dbReference type="Pfam" id="PF05552">
    <property type="entry name" value="MS_channel_1st_1"/>
    <property type="match status" value="1"/>
</dbReference>
<dbReference type="EMBL" id="RJUF01000183">
    <property type="protein sequence ID" value="MCP9765384.1"/>
    <property type="molecule type" value="Genomic_DNA"/>
</dbReference>
<feature type="transmembrane region" description="Helical" evidence="7">
    <location>
        <begin position="93"/>
        <end position="122"/>
    </location>
</feature>
<dbReference type="SUPFAM" id="SSF82861">
    <property type="entry name" value="Mechanosensitive channel protein MscS (YggB), transmembrane region"/>
    <property type="match status" value="1"/>
</dbReference>
<evidence type="ECO:0000256" key="5">
    <source>
        <dbReference type="ARBA" id="ARBA00022989"/>
    </source>
</evidence>
<feature type="transmembrane region" description="Helical" evidence="7">
    <location>
        <begin position="22"/>
        <end position="40"/>
    </location>
</feature>
<comment type="similarity">
    <text evidence="2">Belongs to the MscS (TC 1.A.23) family.</text>
</comment>
<keyword evidence="6 7" id="KW-0472">Membrane</keyword>
<dbReference type="RefSeq" id="WP_255039077.1">
    <property type="nucleotide sequence ID" value="NZ_RJUF01000183.1"/>
</dbReference>
<feature type="domain" description="Mechanosensitive ion channel MscS" evidence="8">
    <location>
        <begin position="109"/>
        <end position="174"/>
    </location>
</feature>
<dbReference type="Gene3D" id="1.10.287.1260">
    <property type="match status" value="1"/>
</dbReference>
<dbReference type="PANTHER" id="PTHR30221:SF1">
    <property type="entry name" value="SMALL-CONDUCTANCE MECHANOSENSITIVE CHANNEL"/>
    <property type="match status" value="1"/>
</dbReference>
<evidence type="ECO:0000313" key="11">
    <source>
        <dbReference type="Proteomes" id="UP001204144"/>
    </source>
</evidence>
<evidence type="ECO:0000256" key="3">
    <source>
        <dbReference type="ARBA" id="ARBA00022475"/>
    </source>
</evidence>
<evidence type="ECO:0000259" key="8">
    <source>
        <dbReference type="Pfam" id="PF00924"/>
    </source>
</evidence>
<dbReference type="InterPro" id="IPR049278">
    <property type="entry name" value="MS_channel_C"/>
</dbReference>
<dbReference type="Proteomes" id="UP001204144">
    <property type="component" value="Unassembled WGS sequence"/>
</dbReference>
<dbReference type="InterPro" id="IPR045275">
    <property type="entry name" value="MscS_archaea/bacteria_type"/>
</dbReference>
<name>A0AAE3KUW6_9BACT</name>
<dbReference type="SUPFAM" id="SSF82689">
    <property type="entry name" value="Mechanosensitive channel protein MscS (YggB), C-terminal domain"/>
    <property type="match status" value="1"/>
</dbReference>
<keyword evidence="4 7" id="KW-0812">Transmembrane</keyword>
<evidence type="ECO:0000256" key="2">
    <source>
        <dbReference type="ARBA" id="ARBA00008017"/>
    </source>
</evidence>